<feature type="signal peptide" evidence="2">
    <location>
        <begin position="1"/>
        <end position="22"/>
    </location>
</feature>
<dbReference type="Proteomes" id="UP000245771">
    <property type="component" value="Unassembled WGS sequence"/>
</dbReference>
<dbReference type="EMBL" id="KZ819604">
    <property type="protein sequence ID" value="PWN34420.1"/>
    <property type="molecule type" value="Genomic_DNA"/>
</dbReference>
<dbReference type="AlphaFoldDB" id="A0A316VAE7"/>
<evidence type="ECO:0000256" key="2">
    <source>
        <dbReference type="SAM" id="SignalP"/>
    </source>
</evidence>
<feature type="chain" id="PRO_5016359624" evidence="2">
    <location>
        <begin position="23"/>
        <end position="341"/>
    </location>
</feature>
<feature type="region of interest" description="Disordered" evidence="1">
    <location>
        <begin position="77"/>
        <end position="166"/>
    </location>
</feature>
<dbReference type="InParanoid" id="A0A316VAE7"/>
<feature type="compositionally biased region" description="Low complexity" evidence="1">
    <location>
        <begin position="304"/>
        <end position="313"/>
    </location>
</feature>
<name>A0A316VAE7_9BASI</name>
<feature type="region of interest" description="Disordered" evidence="1">
    <location>
        <begin position="209"/>
        <end position="341"/>
    </location>
</feature>
<feature type="compositionally biased region" description="Basic and acidic residues" evidence="1">
    <location>
        <begin position="265"/>
        <end position="287"/>
    </location>
</feature>
<evidence type="ECO:0000313" key="4">
    <source>
        <dbReference type="Proteomes" id="UP000245771"/>
    </source>
</evidence>
<protein>
    <submittedName>
        <fullName evidence="3">Uncharacterized protein</fullName>
    </submittedName>
</protein>
<reference evidence="3 4" key="1">
    <citation type="journal article" date="2018" name="Mol. Biol. Evol.">
        <title>Broad Genomic Sampling Reveals a Smut Pathogenic Ancestry of the Fungal Clade Ustilaginomycotina.</title>
        <authorList>
            <person name="Kijpornyongpan T."/>
            <person name="Mondo S.J."/>
            <person name="Barry K."/>
            <person name="Sandor L."/>
            <person name="Lee J."/>
            <person name="Lipzen A."/>
            <person name="Pangilinan J."/>
            <person name="LaButti K."/>
            <person name="Hainaut M."/>
            <person name="Henrissat B."/>
            <person name="Grigoriev I.V."/>
            <person name="Spatafora J.W."/>
            <person name="Aime M.C."/>
        </authorList>
    </citation>
    <scope>NUCLEOTIDE SEQUENCE [LARGE SCALE GENOMIC DNA]</scope>
    <source>
        <strain evidence="3 4">MCA 3882</strain>
    </source>
</reference>
<keyword evidence="4" id="KW-1185">Reference proteome</keyword>
<accession>A0A316VAE7</accession>
<organism evidence="3 4">
    <name type="scientific">Meira miltonrushii</name>
    <dbReference type="NCBI Taxonomy" id="1280837"/>
    <lineage>
        <taxon>Eukaryota</taxon>
        <taxon>Fungi</taxon>
        <taxon>Dikarya</taxon>
        <taxon>Basidiomycota</taxon>
        <taxon>Ustilaginomycotina</taxon>
        <taxon>Exobasidiomycetes</taxon>
        <taxon>Exobasidiales</taxon>
        <taxon>Brachybasidiaceae</taxon>
        <taxon>Meira</taxon>
    </lineage>
</organism>
<feature type="compositionally biased region" description="Basic and acidic residues" evidence="1">
    <location>
        <begin position="123"/>
        <end position="145"/>
    </location>
</feature>
<feature type="compositionally biased region" description="Basic residues" evidence="1">
    <location>
        <begin position="325"/>
        <end position="341"/>
    </location>
</feature>
<keyword evidence="2" id="KW-0732">Signal</keyword>
<proteinExistence type="predicted"/>
<feature type="compositionally biased region" description="Basic and acidic residues" evidence="1">
    <location>
        <begin position="96"/>
        <end position="107"/>
    </location>
</feature>
<dbReference type="GeneID" id="37022839"/>
<evidence type="ECO:0000256" key="1">
    <source>
        <dbReference type="SAM" id="MobiDB-lite"/>
    </source>
</evidence>
<feature type="compositionally biased region" description="Polar residues" evidence="1">
    <location>
        <begin position="228"/>
        <end position="237"/>
    </location>
</feature>
<dbReference type="RefSeq" id="XP_025354722.1">
    <property type="nucleotide sequence ID" value="XM_025501058.1"/>
</dbReference>
<sequence length="341" mass="37528">MHLSTYLAYIIILSNTAGLVLSNETLQRRSGLTPIPANAPSNSGSNVPAPRIVEGINLGHGRGTNPVNNRQRYHMHPELPANHPIRPQQHSSVQYEEDKPGKLERLTGKKRKREGGSEGGAANDHEAGPSGTKEEGETNKPEERPRKKYRHYYKSSGKMSKEESKGAGKLFGAVGAAVSKKAKSIYRAGQRTVQGVRDGCGAACQGVQRAASRLRNRLTSRRDAGRNEASQGSQPTHTTREPGMLGRMTGKKRKREGDPEGGTANDHEAELSGAKEEEKTNTSEERPRKRYRPTQPFRRPAYRSTSASSSSDSDPIDHGSPPPPRTRRGMTYRPRNFRHSK</sequence>
<evidence type="ECO:0000313" key="3">
    <source>
        <dbReference type="EMBL" id="PWN34420.1"/>
    </source>
</evidence>
<gene>
    <name evidence="3" type="ORF">FA14DRAFT_181042</name>
</gene>